<feature type="transmembrane region" description="Helical" evidence="4">
    <location>
        <begin position="379"/>
        <end position="397"/>
    </location>
</feature>
<accession>A0A1Y1VBP7</accession>
<evidence type="ECO:0000256" key="4">
    <source>
        <dbReference type="SAM" id="Phobius"/>
    </source>
</evidence>
<dbReference type="STRING" id="1754191.A0A1Y1VBP7"/>
<gene>
    <name evidence="5" type="ORF">BCR36DRAFT_351681</name>
</gene>
<reference evidence="5 6" key="1">
    <citation type="submission" date="2016-08" db="EMBL/GenBank/DDBJ databases">
        <title>Genomes of anaerobic fungi encode conserved fungal cellulosomes for biomass hydrolysis.</title>
        <authorList>
            <consortium name="DOE Joint Genome Institute"/>
            <person name="Haitjema C.H."/>
            <person name="Gilmore S.P."/>
            <person name="Henske J.K."/>
            <person name="Solomon K.V."/>
            <person name="De Groot R."/>
            <person name="Kuo A."/>
            <person name="Mondo S.J."/>
            <person name="Salamov A.A."/>
            <person name="Labutti K."/>
            <person name="Zhao Z."/>
            <person name="Chiniquy J."/>
            <person name="Barry K."/>
            <person name="Brewer H.M."/>
            <person name="Purvine S.O."/>
            <person name="Wright A.T."/>
            <person name="Boxma B."/>
            <person name="Van Alen T."/>
            <person name="Hackstein J.H."/>
            <person name="Baker S.E."/>
            <person name="Grigoriev I.V."/>
            <person name="O'Malley M.A."/>
        </authorList>
    </citation>
    <scope>NUCLEOTIDE SEQUENCE [LARGE SCALE GENOMIC DNA]</scope>
    <source>
        <strain evidence="6">finn</strain>
    </source>
</reference>
<evidence type="ECO:0000256" key="1">
    <source>
        <dbReference type="ARBA" id="ARBA00008520"/>
    </source>
</evidence>
<dbReference type="AlphaFoldDB" id="A0A1Y1VBP7"/>
<dbReference type="OrthoDB" id="10454949at2759"/>
<comment type="caution">
    <text evidence="5">The sequence shown here is derived from an EMBL/GenBank/DDBJ whole genome shotgun (WGS) entry which is preliminary data.</text>
</comment>
<keyword evidence="4" id="KW-1133">Transmembrane helix</keyword>
<dbReference type="PANTHER" id="PTHR43649">
    <property type="entry name" value="ARABINOSE-BINDING PROTEIN-RELATED"/>
    <property type="match status" value="1"/>
</dbReference>
<name>A0A1Y1VBP7_9FUNG</name>
<evidence type="ECO:0000256" key="3">
    <source>
        <dbReference type="ARBA" id="ARBA00022729"/>
    </source>
</evidence>
<feature type="transmembrane region" description="Helical" evidence="4">
    <location>
        <begin position="341"/>
        <end position="367"/>
    </location>
</feature>
<feature type="transmembrane region" description="Helical" evidence="4">
    <location>
        <begin position="489"/>
        <end position="513"/>
    </location>
</feature>
<dbReference type="Gene3D" id="3.40.190.10">
    <property type="entry name" value="Periplasmic binding protein-like II"/>
    <property type="match status" value="2"/>
</dbReference>
<proteinExistence type="inferred from homology"/>
<dbReference type="EMBL" id="MCFH01000019">
    <property type="protein sequence ID" value="ORX51133.1"/>
    <property type="molecule type" value="Genomic_DNA"/>
</dbReference>
<feature type="transmembrane region" description="Helical" evidence="4">
    <location>
        <begin position="418"/>
        <end position="437"/>
    </location>
</feature>
<evidence type="ECO:0000256" key="2">
    <source>
        <dbReference type="ARBA" id="ARBA00022448"/>
    </source>
</evidence>
<keyword evidence="2" id="KW-0813">Transport</keyword>
<reference evidence="5 6" key="2">
    <citation type="submission" date="2016-08" db="EMBL/GenBank/DDBJ databases">
        <title>Pervasive Adenine N6-methylation of Active Genes in Fungi.</title>
        <authorList>
            <consortium name="DOE Joint Genome Institute"/>
            <person name="Mondo S.J."/>
            <person name="Dannebaum R.O."/>
            <person name="Kuo R.C."/>
            <person name="Labutti K."/>
            <person name="Haridas S."/>
            <person name="Kuo A."/>
            <person name="Salamov A."/>
            <person name="Ahrendt S.R."/>
            <person name="Lipzen A."/>
            <person name="Sullivan W."/>
            <person name="Andreopoulos W.B."/>
            <person name="Clum A."/>
            <person name="Lindquist E."/>
            <person name="Daum C."/>
            <person name="Ramamoorthy G.K."/>
            <person name="Gryganskyi A."/>
            <person name="Culley D."/>
            <person name="Magnuson J.K."/>
            <person name="James T.Y."/>
            <person name="O'Malley M.A."/>
            <person name="Stajich J.E."/>
            <person name="Spatafora J.W."/>
            <person name="Visel A."/>
            <person name="Grigoriev I.V."/>
        </authorList>
    </citation>
    <scope>NUCLEOTIDE SEQUENCE [LARGE SCALE GENOMIC DNA]</scope>
    <source>
        <strain evidence="6">finn</strain>
    </source>
</reference>
<keyword evidence="4" id="KW-0472">Membrane</keyword>
<sequence length="599" mass="69157">MLKKKEGKYDVIFYDNVYPIRFGPYLVDLRTVLPKEHIDMYSSGIASETCTYNDKWVGLPVEVDFNVLYVNEEILKEYNQEVPTTWNELIDTAEYILKEDRKKNPNSDLSAYNGLFDISSGMCSIYEIMYSFRNQKNDPFPDLLSENAIKALEKIKEIKERISSDEEFQSVIPYTINKLMNGRSIFLKYWNNIYSMKYKQHYLPGGKSGISGSCVGGSNIGINLFSSEEKKKGAALFIEYLTSKETQKELMASSNIATGIMELYDDEEVCKIVDCELVKNIQFINRPTHVNKDYDEYSAFFRERVFEYLYGNKTASQVLHEINDYSKIYKISLDEDDNSSLALLFIGILSGLMMIFGLCLILGAGFLEYGDISKFKCQFKWIMVTFGITLNLIPILHKLFVYFPEENKYSTWIKNNRYIFLFIFILIELILDGLSFIKPYEVNFVFNINNGDVNFEISICLDILDSIFLIITETLNINNYIVSFLLNEIIYIMFSLSNYCLIYGYKLFLYFILKNKEDNFLSGSINKLNDSSISYKNKNIQSDSRNSMNTKSKMGITAKIIEYHKKTSINGNVGKQTIITAPTTDSAMVRSSKFDNGYI</sequence>
<protein>
    <submittedName>
        <fullName evidence="5">Periplasmic binding protein-like II</fullName>
    </submittedName>
</protein>
<evidence type="ECO:0000313" key="6">
    <source>
        <dbReference type="Proteomes" id="UP000193719"/>
    </source>
</evidence>
<keyword evidence="3" id="KW-0732">Signal</keyword>
<dbReference type="Proteomes" id="UP000193719">
    <property type="component" value="Unassembled WGS sequence"/>
</dbReference>
<dbReference type="InterPro" id="IPR050490">
    <property type="entry name" value="Bact_solute-bd_prot1"/>
</dbReference>
<dbReference type="InterPro" id="IPR006059">
    <property type="entry name" value="SBP"/>
</dbReference>
<keyword evidence="6" id="KW-1185">Reference proteome</keyword>
<evidence type="ECO:0000313" key="5">
    <source>
        <dbReference type="EMBL" id="ORX51133.1"/>
    </source>
</evidence>
<comment type="similarity">
    <text evidence="1">Belongs to the bacterial solute-binding protein 1 family.</text>
</comment>
<dbReference type="SUPFAM" id="SSF53850">
    <property type="entry name" value="Periplasmic binding protein-like II"/>
    <property type="match status" value="1"/>
</dbReference>
<keyword evidence="4" id="KW-0812">Transmembrane</keyword>
<organism evidence="5 6">
    <name type="scientific">Piromyces finnis</name>
    <dbReference type="NCBI Taxonomy" id="1754191"/>
    <lineage>
        <taxon>Eukaryota</taxon>
        <taxon>Fungi</taxon>
        <taxon>Fungi incertae sedis</taxon>
        <taxon>Chytridiomycota</taxon>
        <taxon>Chytridiomycota incertae sedis</taxon>
        <taxon>Neocallimastigomycetes</taxon>
        <taxon>Neocallimastigales</taxon>
        <taxon>Neocallimastigaceae</taxon>
        <taxon>Piromyces</taxon>
    </lineage>
</organism>
<dbReference type="PANTHER" id="PTHR43649:SF34">
    <property type="entry name" value="ABC TRANSPORTER PERIPLASMIC-BINDING PROTEIN YCJN-RELATED"/>
    <property type="match status" value="1"/>
</dbReference>
<dbReference type="Pfam" id="PF13416">
    <property type="entry name" value="SBP_bac_8"/>
    <property type="match status" value="1"/>
</dbReference>